<dbReference type="InParanoid" id="H0VV26"/>
<protein>
    <recommendedName>
        <fullName evidence="7 12">5-hydroxyisourate hydrolase</fullName>
        <shortName evidence="12">HIU hydrolase</shortName>
        <shortName evidence="12">HIUHase</shortName>
        <ecNumber evidence="6 12">3.5.2.17</ecNumber>
    </recommendedName>
</protein>
<dbReference type="GO" id="GO:0005777">
    <property type="term" value="C:peroxisome"/>
    <property type="evidence" value="ECO:0007669"/>
    <property type="project" value="UniProtKB-SubCell"/>
</dbReference>
<evidence type="ECO:0000256" key="2">
    <source>
        <dbReference type="ARBA" id="ARBA00002704"/>
    </source>
</evidence>
<keyword evidence="15" id="KW-1185">Reference proteome</keyword>
<dbReference type="VEuPathDB" id="HostDB:ENSCPOG00000025091"/>
<evidence type="ECO:0000256" key="8">
    <source>
        <dbReference type="ARBA" id="ARBA00022631"/>
    </source>
</evidence>
<comment type="pathway">
    <text evidence="11">Purine metabolism; urate degradation; (S)-allantoin from urate: step 2/3.</text>
</comment>
<dbReference type="PANTHER" id="PTHR10395:SF11">
    <property type="entry name" value="5-HYDROXYISOURATE HYDROLASE"/>
    <property type="match status" value="1"/>
</dbReference>
<dbReference type="Pfam" id="PF00576">
    <property type="entry name" value="Transthyretin"/>
    <property type="match status" value="1"/>
</dbReference>
<dbReference type="AlphaFoldDB" id="H0VV26"/>
<comment type="catalytic activity">
    <reaction evidence="1 12">
        <text>5-hydroxyisourate + H2O = 5-hydroxy-2-oxo-4-ureido-2,5-dihydro-1H-imidazole-5-carboxylate + H(+)</text>
        <dbReference type="Rhea" id="RHEA:23736"/>
        <dbReference type="ChEBI" id="CHEBI:15377"/>
        <dbReference type="ChEBI" id="CHEBI:15378"/>
        <dbReference type="ChEBI" id="CHEBI:18072"/>
        <dbReference type="ChEBI" id="CHEBI:58639"/>
        <dbReference type="EC" id="3.5.2.17"/>
    </reaction>
</comment>
<evidence type="ECO:0000256" key="6">
    <source>
        <dbReference type="ARBA" id="ARBA00012609"/>
    </source>
</evidence>
<dbReference type="PANTHER" id="PTHR10395">
    <property type="entry name" value="URICASE AND TRANSTHYRETIN-RELATED"/>
    <property type="match status" value="1"/>
</dbReference>
<dbReference type="InterPro" id="IPR023416">
    <property type="entry name" value="Transthyretin/HIU_hydrolase_d"/>
</dbReference>
<reference evidence="15" key="1">
    <citation type="journal article" date="2011" name="Nature">
        <title>A high-resolution map of human evolutionary constraint using 29 mammals.</title>
        <authorList>
            <person name="Lindblad-Toh K."/>
            <person name="Garber M."/>
            <person name="Zuk O."/>
            <person name="Lin M.F."/>
            <person name="Parker B.J."/>
            <person name="Washietl S."/>
            <person name="Kheradpour P."/>
            <person name="Ernst J."/>
            <person name="Jordan G."/>
            <person name="Mauceli E."/>
            <person name="Ward L.D."/>
            <person name="Lowe C.B."/>
            <person name="Holloway A.K."/>
            <person name="Clamp M."/>
            <person name="Gnerre S."/>
            <person name="Alfoldi J."/>
            <person name="Beal K."/>
            <person name="Chang J."/>
            <person name="Clawson H."/>
            <person name="Cuff J."/>
            <person name="Di Palma F."/>
            <person name="Fitzgerald S."/>
            <person name="Flicek P."/>
            <person name="Guttman M."/>
            <person name="Hubisz M.J."/>
            <person name="Jaffe D.B."/>
            <person name="Jungreis I."/>
            <person name="Kent W.J."/>
            <person name="Kostka D."/>
            <person name="Lara M."/>
            <person name="Martins A.L."/>
            <person name="Massingham T."/>
            <person name="Moltke I."/>
            <person name="Raney B.J."/>
            <person name="Rasmussen M.D."/>
            <person name="Robinson J."/>
            <person name="Stark A."/>
            <person name="Vilella A.J."/>
            <person name="Wen J."/>
            <person name="Xie X."/>
            <person name="Zody M.C."/>
            <person name="Baldwin J."/>
            <person name="Bloom T."/>
            <person name="Chin C.W."/>
            <person name="Heiman D."/>
            <person name="Nicol R."/>
            <person name="Nusbaum C."/>
            <person name="Young S."/>
            <person name="Wilkinson J."/>
            <person name="Worley K.C."/>
            <person name="Kovar C.L."/>
            <person name="Muzny D.M."/>
            <person name="Gibbs R.A."/>
            <person name="Cree A."/>
            <person name="Dihn H.H."/>
            <person name="Fowler G."/>
            <person name="Jhangiani S."/>
            <person name="Joshi V."/>
            <person name="Lee S."/>
            <person name="Lewis L.R."/>
            <person name="Nazareth L.V."/>
            <person name="Okwuonu G."/>
            <person name="Santibanez J."/>
            <person name="Warren W.C."/>
            <person name="Mardis E.R."/>
            <person name="Weinstock G.M."/>
            <person name="Wilson R.K."/>
            <person name="Delehaunty K."/>
            <person name="Dooling D."/>
            <person name="Fronik C."/>
            <person name="Fulton L."/>
            <person name="Fulton B."/>
            <person name="Graves T."/>
            <person name="Minx P."/>
            <person name="Sodergren E."/>
            <person name="Birney E."/>
            <person name="Margulies E.H."/>
            <person name="Herrero J."/>
            <person name="Green E.D."/>
            <person name="Haussler D."/>
            <person name="Siepel A."/>
            <person name="Goldman N."/>
            <person name="Pollard K.S."/>
            <person name="Pedersen J.S."/>
            <person name="Lander E.S."/>
            <person name="Kellis M."/>
        </authorList>
    </citation>
    <scope>NUCLEOTIDE SEQUENCE [LARGE SCALE GENOMIC DNA]</scope>
    <source>
        <strain evidence="15">2N</strain>
    </source>
</reference>
<dbReference type="Ensembl" id="ENSCPOT00000028084.2">
    <property type="protein sequence ID" value="ENSCPOP00000014551.1"/>
    <property type="gene ID" value="ENSCPOG00000025091.2"/>
</dbReference>
<dbReference type="NCBIfam" id="TIGR02962">
    <property type="entry name" value="hdxy_isourate"/>
    <property type="match status" value="1"/>
</dbReference>
<evidence type="ECO:0000256" key="12">
    <source>
        <dbReference type="RuleBase" id="RU361270"/>
    </source>
</evidence>
<evidence type="ECO:0000256" key="4">
    <source>
        <dbReference type="ARBA" id="ARBA00009850"/>
    </source>
</evidence>
<evidence type="ECO:0000256" key="1">
    <source>
        <dbReference type="ARBA" id="ARBA00001043"/>
    </source>
</evidence>
<accession>H0VV26</accession>
<dbReference type="Gene3D" id="2.60.40.180">
    <property type="entry name" value="Transthyretin/hydroxyisourate hydrolase domain"/>
    <property type="match status" value="1"/>
</dbReference>
<dbReference type="HOGENOM" id="CLU_115536_1_0_1"/>
<name>H0VV26_CAVPO</name>
<reference evidence="14" key="2">
    <citation type="submission" date="2025-08" db="UniProtKB">
        <authorList>
            <consortium name="Ensembl"/>
        </authorList>
    </citation>
    <scope>IDENTIFICATION</scope>
    <source>
        <strain evidence="14">2N</strain>
    </source>
</reference>
<dbReference type="STRING" id="10141.ENSCPOP00000014551"/>
<comment type="function">
    <text evidence="2">Catalyzes the hydrolysis of 5-hydroxyisourate (HIU) to 2-oxo-4-hydroxy-4-carboxy-5-ureidoimidazoline (OHCU).</text>
</comment>
<dbReference type="InterPro" id="IPR000895">
    <property type="entry name" value="Transthyretin/HIU_hydrolase"/>
</dbReference>
<evidence type="ECO:0000256" key="10">
    <source>
        <dbReference type="ARBA" id="ARBA00023140"/>
    </source>
</evidence>
<reference evidence="14" key="3">
    <citation type="submission" date="2025-09" db="UniProtKB">
        <authorList>
            <consortium name="Ensembl"/>
        </authorList>
    </citation>
    <scope>IDENTIFICATION</scope>
    <source>
        <strain evidence="14">2N</strain>
    </source>
</reference>
<evidence type="ECO:0000256" key="11">
    <source>
        <dbReference type="ARBA" id="ARBA00060539"/>
    </source>
</evidence>
<evidence type="ECO:0000256" key="9">
    <source>
        <dbReference type="ARBA" id="ARBA00022801"/>
    </source>
</evidence>
<sequence length="121" mass="13722">MEPRSSPLTTHVLDTTSGLLAQGLCPGPFQQMLLEDPNQQWTVLRESYTDADGHCPGLLRSGQMKPGIYKLSFNTESYWKKMGQDSFYPYVEVVFTITNETQEIHVPLLLSPWSYTTYQGS</sequence>
<keyword evidence="8 12" id="KW-0659">Purine metabolism</keyword>
<evidence type="ECO:0000256" key="5">
    <source>
        <dbReference type="ARBA" id="ARBA00011881"/>
    </source>
</evidence>
<dbReference type="InterPro" id="IPR014306">
    <property type="entry name" value="Hydroxyisourate_hydrolase"/>
</dbReference>
<evidence type="ECO:0000256" key="3">
    <source>
        <dbReference type="ARBA" id="ARBA00004275"/>
    </source>
</evidence>
<evidence type="ECO:0000256" key="7">
    <source>
        <dbReference type="ARBA" id="ARBA00017539"/>
    </source>
</evidence>
<comment type="subunit">
    <text evidence="5 12">Homotetramer.</text>
</comment>
<dbReference type="CDD" id="cd05822">
    <property type="entry name" value="TLP_HIUase"/>
    <property type="match status" value="1"/>
</dbReference>
<feature type="domain" description="Transthyretin/hydroxyisourate hydrolase" evidence="13">
    <location>
        <begin position="3"/>
        <end position="120"/>
    </location>
</feature>
<keyword evidence="9 12" id="KW-0378">Hydrolase</keyword>
<dbReference type="SMART" id="SM00095">
    <property type="entry name" value="TR_THY"/>
    <property type="match status" value="1"/>
</dbReference>
<comment type="subcellular location">
    <subcellularLocation>
        <location evidence="3">Peroxisome</location>
    </subcellularLocation>
</comment>
<dbReference type="EMBL" id="AAKN02056549">
    <property type="status" value="NOT_ANNOTATED_CDS"/>
    <property type="molecule type" value="Genomic_DNA"/>
</dbReference>
<dbReference type="OMA" id="HDGRCDA"/>
<dbReference type="FunFam" id="2.60.40.180:FF:000004">
    <property type="entry name" value="5-hydroxyisourate hydrolase"/>
    <property type="match status" value="1"/>
</dbReference>
<dbReference type="GO" id="GO:0006144">
    <property type="term" value="P:purine nucleobase metabolic process"/>
    <property type="evidence" value="ECO:0007669"/>
    <property type="project" value="UniProtKB-KW"/>
</dbReference>
<comment type="similarity">
    <text evidence="4 12">Belongs to the transthyretin family. 5-hydroxyisourate hydrolase subfamily.</text>
</comment>
<dbReference type="EC" id="3.5.2.17" evidence="6 12"/>
<dbReference type="InterPro" id="IPR036817">
    <property type="entry name" value="Transthyretin/HIU_hydrolase_sf"/>
</dbReference>
<evidence type="ECO:0000259" key="13">
    <source>
        <dbReference type="SMART" id="SM00095"/>
    </source>
</evidence>
<organism evidence="14 15">
    <name type="scientific">Cavia porcellus</name>
    <name type="common">Guinea pig</name>
    <dbReference type="NCBI Taxonomy" id="10141"/>
    <lineage>
        <taxon>Eukaryota</taxon>
        <taxon>Metazoa</taxon>
        <taxon>Chordata</taxon>
        <taxon>Craniata</taxon>
        <taxon>Vertebrata</taxon>
        <taxon>Euteleostomi</taxon>
        <taxon>Mammalia</taxon>
        <taxon>Eutheria</taxon>
        <taxon>Euarchontoglires</taxon>
        <taxon>Glires</taxon>
        <taxon>Rodentia</taxon>
        <taxon>Hystricomorpha</taxon>
        <taxon>Caviidae</taxon>
        <taxon>Cavia</taxon>
    </lineage>
</organism>
<dbReference type="Bgee" id="ENSCPOG00000025091">
    <property type="expression patterns" value="Expressed in frontal cortex and 12 other cell types or tissues"/>
</dbReference>
<dbReference type="GO" id="GO:0033971">
    <property type="term" value="F:hydroxyisourate hydrolase activity"/>
    <property type="evidence" value="ECO:0007669"/>
    <property type="project" value="UniProtKB-EC"/>
</dbReference>
<evidence type="ECO:0000313" key="15">
    <source>
        <dbReference type="Proteomes" id="UP000005447"/>
    </source>
</evidence>
<evidence type="ECO:0000313" key="14">
    <source>
        <dbReference type="Ensembl" id="ENSCPOP00000014551.1"/>
    </source>
</evidence>
<dbReference type="GeneTree" id="ENSGT00940000153229"/>
<dbReference type="Proteomes" id="UP000005447">
    <property type="component" value="Unassembled WGS sequence"/>
</dbReference>
<dbReference type="PRINTS" id="PR00189">
    <property type="entry name" value="TRNSTHYRETIN"/>
</dbReference>
<proteinExistence type="inferred from homology"/>
<keyword evidence="10" id="KW-0576">Peroxisome</keyword>
<dbReference type="eggNOG" id="KOG3006">
    <property type="taxonomic scope" value="Eukaryota"/>
</dbReference>
<dbReference type="SUPFAM" id="SSF49472">
    <property type="entry name" value="Transthyretin (synonym: prealbumin)"/>
    <property type="match status" value="1"/>
</dbReference>